<reference evidence="8" key="1">
    <citation type="submission" date="2021-05" db="EMBL/GenBank/DDBJ databases">
        <authorList>
            <person name="Alioto T."/>
            <person name="Alioto T."/>
            <person name="Gomez Garrido J."/>
        </authorList>
    </citation>
    <scope>NUCLEOTIDE SEQUENCE</scope>
</reference>
<dbReference type="InterPro" id="IPR011598">
    <property type="entry name" value="bHLH_dom"/>
</dbReference>
<protein>
    <submittedName>
        <fullName evidence="8">Transcription factor AP-4</fullName>
    </submittedName>
</protein>
<dbReference type="PANTHER" id="PTHR15741">
    <property type="entry name" value="BASIC HELIX-LOOP-HELIX ZIP TRANSCRIPTION FACTOR"/>
    <property type="match status" value="1"/>
</dbReference>
<feature type="region of interest" description="Disordered" evidence="6">
    <location>
        <begin position="21"/>
        <end position="43"/>
    </location>
</feature>
<dbReference type="EMBL" id="HBUF01012551">
    <property type="protein sequence ID" value="CAG6608645.1"/>
    <property type="molecule type" value="Transcribed_RNA"/>
</dbReference>
<evidence type="ECO:0000256" key="3">
    <source>
        <dbReference type="ARBA" id="ARBA00023125"/>
    </source>
</evidence>
<organism evidence="8">
    <name type="scientific">Cacopsylla melanoneura</name>
    <dbReference type="NCBI Taxonomy" id="428564"/>
    <lineage>
        <taxon>Eukaryota</taxon>
        <taxon>Metazoa</taxon>
        <taxon>Ecdysozoa</taxon>
        <taxon>Arthropoda</taxon>
        <taxon>Hexapoda</taxon>
        <taxon>Insecta</taxon>
        <taxon>Pterygota</taxon>
        <taxon>Neoptera</taxon>
        <taxon>Paraneoptera</taxon>
        <taxon>Hemiptera</taxon>
        <taxon>Sternorrhyncha</taxon>
        <taxon>Psylloidea</taxon>
        <taxon>Psyllidae</taxon>
        <taxon>Psyllinae</taxon>
        <taxon>Cacopsylla</taxon>
    </lineage>
</organism>
<feature type="compositionally biased region" description="Polar residues" evidence="6">
    <location>
        <begin position="25"/>
        <end position="38"/>
    </location>
</feature>
<dbReference type="PROSITE" id="PS50888">
    <property type="entry name" value="BHLH"/>
    <property type="match status" value="1"/>
</dbReference>
<dbReference type="GO" id="GO:0000981">
    <property type="term" value="F:DNA-binding transcription factor activity, RNA polymerase II-specific"/>
    <property type="evidence" value="ECO:0007669"/>
    <property type="project" value="TreeGrafter"/>
</dbReference>
<dbReference type="SMART" id="SM00353">
    <property type="entry name" value="HLH"/>
    <property type="match status" value="1"/>
</dbReference>
<evidence type="ECO:0000256" key="2">
    <source>
        <dbReference type="ARBA" id="ARBA00023015"/>
    </source>
</evidence>
<dbReference type="EMBL" id="HBUF01369906">
    <property type="protein sequence ID" value="CAG6725621.1"/>
    <property type="molecule type" value="Transcribed_RNA"/>
</dbReference>
<evidence type="ECO:0000256" key="5">
    <source>
        <dbReference type="ARBA" id="ARBA00023242"/>
    </source>
</evidence>
<accession>A0A8D9DN46</accession>
<dbReference type="GO" id="GO:0000978">
    <property type="term" value="F:RNA polymerase II cis-regulatory region sequence-specific DNA binding"/>
    <property type="evidence" value="ECO:0007669"/>
    <property type="project" value="TreeGrafter"/>
</dbReference>
<dbReference type="EMBL" id="HBUF01194729">
    <property type="protein sequence ID" value="CAG6659626.1"/>
    <property type="molecule type" value="Transcribed_RNA"/>
</dbReference>
<dbReference type="PANTHER" id="PTHR15741:SF27">
    <property type="entry name" value="TRANSCRIPTION FACTOR AP-4"/>
    <property type="match status" value="1"/>
</dbReference>
<name>A0A8D9DN46_9HEMI</name>
<evidence type="ECO:0000313" key="8">
    <source>
        <dbReference type="EMBL" id="CAG6725621.1"/>
    </source>
</evidence>
<evidence type="ECO:0000259" key="7">
    <source>
        <dbReference type="PROSITE" id="PS50888"/>
    </source>
</evidence>
<dbReference type="CDD" id="cd11419">
    <property type="entry name" value="bHLHzip_TFAP4"/>
    <property type="match status" value="1"/>
</dbReference>
<dbReference type="InterPro" id="IPR052207">
    <property type="entry name" value="Max-like/E-box_TFs"/>
</dbReference>
<keyword evidence="5" id="KW-0539">Nucleus</keyword>
<dbReference type="InterPro" id="IPR036638">
    <property type="entry name" value="HLH_DNA-bd_sf"/>
</dbReference>
<evidence type="ECO:0000256" key="1">
    <source>
        <dbReference type="ARBA" id="ARBA00004123"/>
    </source>
</evidence>
<keyword evidence="3" id="KW-0238">DNA-binding</keyword>
<dbReference type="GO" id="GO:0046983">
    <property type="term" value="F:protein dimerization activity"/>
    <property type="evidence" value="ECO:0007669"/>
    <property type="project" value="InterPro"/>
</dbReference>
<dbReference type="SUPFAM" id="SSF47459">
    <property type="entry name" value="HLH, helix-loop-helix DNA-binding domain"/>
    <property type="match status" value="1"/>
</dbReference>
<feature type="domain" description="BHLH" evidence="7">
    <location>
        <begin position="47"/>
        <end position="98"/>
    </location>
</feature>
<evidence type="ECO:0000256" key="6">
    <source>
        <dbReference type="SAM" id="MobiDB-lite"/>
    </source>
</evidence>
<keyword evidence="2" id="KW-0805">Transcription regulation</keyword>
<dbReference type="Pfam" id="PF00010">
    <property type="entry name" value="HLH"/>
    <property type="match status" value="1"/>
</dbReference>
<keyword evidence="4" id="KW-0804">Transcription</keyword>
<dbReference type="FunFam" id="4.10.280.10:FF:000036">
    <property type="entry name" value="Transcription factor AP-4"/>
    <property type="match status" value="1"/>
</dbReference>
<dbReference type="EMBL" id="HBUF01012552">
    <property type="protein sequence ID" value="CAG6608646.1"/>
    <property type="molecule type" value="Transcribed_RNA"/>
</dbReference>
<comment type="subcellular location">
    <subcellularLocation>
        <location evidence="1">Nucleus</location>
    </subcellularLocation>
</comment>
<evidence type="ECO:0000256" key="4">
    <source>
        <dbReference type="ARBA" id="ARBA00023163"/>
    </source>
</evidence>
<sequence length="430" mass="47564">MSIIGRTEIHHYEDDIGGGYCLGSENESPPRGSSSMLTPCTDKEKRIRREIANSNERRRMQSINAGFQSLRTLLPRHEGEKLSKAAILQQTTDYIYALEQEKTGLLAQNCQLKRLIAHERGESECTVSKKRKTESGVVVVESTEEGLTEDGMLTGGNMLDSDDAPLSPNNQELIDIRIQLDRERGLRLLLEEKLRALQSKLYPEKIREMAHQVHVQYETEEELSNVVLRRGSSAIETEDPMDMDMESDTASGSGLEINAPHAPHVAHTETVVATPLSPVPLSHCEDTTSTGVPTLLSASMIKQEPRVEVQQVERIPESDNSSCNSEDAVQSHISSSCSVTIPTSVSSQAPLPRSKVFLASASRPNLETIVEAIRHLEGDNLFEDVTDTQDVPLALTKHEPTTSSCPSPSMNQYLQFHQQQRPGVIVVKHS</sequence>
<proteinExistence type="predicted"/>
<dbReference type="AlphaFoldDB" id="A0A8D9DN46"/>
<dbReference type="GO" id="GO:0005634">
    <property type="term" value="C:nucleus"/>
    <property type="evidence" value="ECO:0007669"/>
    <property type="project" value="UniProtKB-SubCell"/>
</dbReference>
<dbReference type="Gene3D" id="4.10.280.10">
    <property type="entry name" value="Helix-loop-helix DNA-binding domain"/>
    <property type="match status" value="1"/>
</dbReference>